<name>A0A4Z1NDK0_9PEZI</name>
<dbReference type="PANTHER" id="PTHR39405">
    <property type="entry name" value="DSC E3 UBIQUITIN LIGASE COMPLEX SUBUNIT 4"/>
    <property type="match status" value="1"/>
</dbReference>
<proteinExistence type="predicted"/>
<feature type="region of interest" description="Disordered" evidence="1">
    <location>
        <begin position="1"/>
        <end position="35"/>
    </location>
</feature>
<evidence type="ECO:0000313" key="4">
    <source>
        <dbReference type="Proteomes" id="UP000298493"/>
    </source>
</evidence>
<dbReference type="Proteomes" id="UP000298493">
    <property type="component" value="Unassembled WGS sequence"/>
</dbReference>
<dbReference type="InterPro" id="IPR038967">
    <property type="entry name" value="Dsc4-like"/>
</dbReference>
<evidence type="ECO:0000259" key="2">
    <source>
        <dbReference type="Pfam" id="PF08508"/>
    </source>
</evidence>
<gene>
    <name evidence="3" type="ORF">E6O75_ATG11352</name>
</gene>
<accession>A0A4Z1NDK0</accession>
<protein>
    <submittedName>
        <fullName evidence="3">Conserved fungal protein</fullName>
    </submittedName>
</protein>
<dbReference type="InterPro" id="IPR013715">
    <property type="entry name" value="DUF1746"/>
</dbReference>
<feature type="domain" description="DUF1746" evidence="2">
    <location>
        <begin position="51"/>
        <end position="156"/>
    </location>
</feature>
<dbReference type="EMBL" id="SNSC02000026">
    <property type="protein sequence ID" value="TID13436.1"/>
    <property type="molecule type" value="Genomic_DNA"/>
</dbReference>
<organism evidence="3 4">
    <name type="scientific">Venturia nashicola</name>
    <dbReference type="NCBI Taxonomy" id="86259"/>
    <lineage>
        <taxon>Eukaryota</taxon>
        <taxon>Fungi</taxon>
        <taxon>Dikarya</taxon>
        <taxon>Ascomycota</taxon>
        <taxon>Pezizomycotina</taxon>
        <taxon>Dothideomycetes</taxon>
        <taxon>Pleosporomycetidae</taxon>
        <taxon>Venturiales</taxon>
        <taxon>Venturiaceae</taxon>
        <taxon>Venturia</taxon>
    </lineage>
</organism>
<reference evidence="3 4" key="1">
    <citation type="submission" date="2019-04" db="EMBL/GenBank/DDBJ databases">
        <title>High contiguity whole genome sequence and gene annotation resource for two Venturia nashicola isolates.</title>
        <authorList>
            <person name="Prokchorchik M."/>
            <person name="Won K."/>
            <person name="Lee Y."/>
            <person name="Choi E.D."/>
            <person name="Segonzac C."/>
            <person name="Sohn K.H."/>
        </authorList>
    </citation>
    <scope>NUCLEOTIDE SEQUENCE [LARGE SCALE GENOMIC DNA]</scope>
    <source>
        <strain evidence="3 4">PRI2</strain>
    </source>
</reference>
<dbReference type="GO" id="GO:0032933">
    <property type="term" value="P:SREBP signaling pathway"/>
    <property type="evidence" value="ECO:0007669"/>
    <property type="project" value="InterPro"/>
</dbReference>
<dbReference type="GO" id="GO:0005783">
    <property type="term" value="C:endoplasmic reticulum"/>
    <property type="evidence" value="ECO:0007669"/>
    <property type="project" value="TreeGrafter"/>
</dbReference>
<dbReference type="OrthoDB" id="5428737at2759"/>
<evidence type="ECO:0000256" key="1">
    <source>
        <dbReference type="SAM" id="MobiDB-lite"/>
    </source>
</evidence>
<feature type="compositionally biased region" description="Low complexity" evidence="1">
    <location>
        <begin position="11"/>
        <end position="28"/>
    </location>
</feature>
<dbReference type="GO" id="GO:0044695">
    <property type="term" value="C:Dsc E3 ubiquitin ligase complex"/>
    <property type="evidence" value="ECO:0007669"/>
    <property type="project" value="InterPro"/>
</dbReference>
<keyword evidence="4" id="KW-1185">Reference proteome</keyword>
<dbReference type="PANTHER" id="PTHR39405:SF1">
    <property type="entry name" value="DSC E3 UBIQUITIN LIGASE COMPLEX SUBUNIT 4"/>
    <property type="match status" value="1"/>
</dbReference>
<dbReference type="AlphaFoldDB" id="A0A4Z1NDK0"/>
<comment type="caution">
    <text evidence="3">The sequence shown here is derived from an EMBL/GenBank/DDBJ whole genome shotgun (WGS) entry which is preliminary data.</text>
</comment>
<dbReference type="Pfam" id="PF08508">
    <property type="entry name" value="DUF1746"/>
    <property type="match status" value="1"/>
</dbReference>
<evidence type="ECO:0000313" key="3">
    <source>
        <dbReference type="EMBL" id="TID13436.1"/>
    </source>
</evidence>
<sequence>MNNDAGPSALETTSHTPNSPSPSTSTPTEAEDESAPYRFSAKRRLDDLIFNLDRLILAELAILYYIDNSFICLALRAGFQNLYMRRPPPSAPAAPLIYANIICFLLHLYRKQPEAGEALRGYLHGGLLLDFIGQHGPTSKWHLFLMDIFLTILQLLSHALADKRKGMDKSRVTADLDAEERGESESDVIASGQAMVAEVYLSEIAFYS</sequence>